<comment type="caution">
    <text evidence="2">The sequence shown here is derived from an EMBL/GenBank/DDBJ whole genome shotgun (WGS) entry which is preliminary data.</text>
</comment>
<dbReference type="InterPro" id="IPR012340">
    <property type="entry name" value="NA-bd_OB-fold"/>
</dbReference>
<feature type="non-terminal residue" evidence="2">
    <location>
        <position position="86"/>
    </location>
</feature>
<keyword evidence="3" id="KW-1185">Reference proteome</keyword>
<feature type="non-terminal residue" evidence="2">
    <location>
        <position position="1"/>
    </location>
</feature>
<evidence type="ECO:0000313" key="2">
    <source>
        <dbReference type="EMBL" id="MEL0657323.1"/>
    </source>
</evidence>
<dbReference type="CDD" id="cd04471">
    <property type="entry name" value="S1_RNase_R"/>
    <property type="match status" value="1"/>
</dbReference>
<evidence type="ECO:0000313" key="3">
    <source>
        <dbReference type="Proteomes" id="UP001371391"/>
    </source>
</evidence>
<name>A0ABU9H6D1_9GAMM</name>
<dbReference type="Proteomes" id="UP001371391">
    <property type="component" value="Unassembled WGS sequence"/>
</dbReference>
<organism evidence="2 3">
    <name type="scientific">Pseudoalteromonas issachenkonii</name>
    <dbReference type="NCBI Taxonomy" id="152297"/>
    <lineage>
        <taxon>Bacteria</taxon>
        <taxon>Pseudomonadati</taxon>
        <taxon>Pseudomonadota</taxon>
        <taxon>Gammaproteobacteria</taxon>
        <taxon>Alteromonadales</taxon>
        <taxon>Pseudoalteromonadaceae</taxon>
        <taxon>Pseudoalteromonas</taxon>
    </lineage>
</organism>
<gene>
    <name evidence="2" type="ORF">V6257_20150</name>
</gene>
<reference evidence="2 3" key="1">
    <citation type="submission" date="2024-02" db="EMBL/GenBank/DDBJ databases">
        <title>Bacteria isolated from the canopy kelp, Nereocystis luetkeana.</title>
        <authorList>
            <person name="Pfister C.A."/>
            <person name="Younker I.T."/>
            <person name="Light S.H."/>
        </authorList>
    </citation>
    <scope>NUCLEOTIDE SEQUENCE [LARGE SCALE GENOMIC DNA]</scope>
    <source>
        <strain evidence="2 3">TI.1.03</strain>
    </source>
</reference>
<dbReference type="Pfam" id="PF00575">
    <property type="entry name" value="S1"/>
    <property type="match status" value="1"/>
</dbReference>
<evidence type="ECO:0000259" key="1">
    <source>
        <dbReference type="PROSITE" id="PS50126"/>
    </source>
</evidence>
<sequence length="86" mass="9486">LFAGLDNGAEGLIHIDSMDDDEYVYREDTMTLVGVRGGKRYALGMPVKVTLVKADKEKQELDFVLGEIDSPLSLERKIRKAASSKA</sequence>
<dbReference type="SUPFAM" id="SSF50249">
    <property type="entry name" value="Nucleic acid-binding proteins"/>
    <property type="match status" value="1"/>
</dbReference>
<accession>A0ABU9H6D1</accession>
<dbReference type="RefSeq" id="WP_341604105.1">
    <property type="nucleotide sequence ID" value="NZ_JBAKAW010000056.1"/>
</dbReference>
<feature type="domain" description="S1 motif" evidence="1">
    <location>
        <begin position="1"/>
        <end position="66"/>
    </location>
</feature>
<dbReference type="Gene3D" id="2.40.50.140">
    <property type="entry name" value="Nucleic acid-binding proteins"/>
    <property type="match status" value="1"/>
</dbReference>
<proteinExistence type="predicted"/>
<protein>
    <submittedName>
        <fullName evidence="2">S1 RNA-binding domain-containing protein</fullName>
    </submittedName>
</protein>
<dbReference type="InterPro" id="IPR003029">
    <property type="entry name" value="S1_domain"/>
</dbReference>
<dbReference type="EMBL" id="JBAKAW010000056">
    <property type="protein sequence ID" value="MEL0657323.1"/>
    <property type="molecule type" value="Genomic_DNA"/>
</dbReference>
<dbReference type="PROSITE" id="PS50126">
    <property type="entry name" value="S1"/>
    <property type="match status" value="1"/>
</dbReference>